<proteinExistence type="predicted"/>
<dbReference type="RefSeq" id="WP_048124413.1">
    <property type="nucleotide sequence ID" value="NZ_CP009515.1"/>
</dbReference>
<dbReference type="AlphaFoldDB" id="A0A0E3WRZ0"/>
<reference evidence="1 2" key="1">
    <citation type="submission" date="2014-07" db="EMBL/GenBank/DDBJ databases">
        <title>Methanogenic archaea and the global carbon cycle.</title>
        <authorList>
            <person name="Henriksen J.R."/>
            <person name="Luke J."/>
            <person name="Reinhart S."/>
            <person name="Benedict M.N."/>
            <person name="Youngblut N.D."/>
            <person name="Metcalf M.E."/>
            <person name="Whitaker R.J."/>
            <person name="Metcalf W.W."/>
        </authorList>
    </citation>
    <scope>NUCLEOTIDE SEQUENCE [LARGE SCALE GENOMIC DNA]</scope>
    <source>
        <strain evidence="1 2">Z-7289</strain>
    </source>
</reference>
<dbReference type="OrthoDB" id="23364at2157"/>
<evidence type="ECO:0000313" key="1">
    <source>
        <dbReference type="EMBL" id="AKB73565.1"/>
    </source>
</evidence>
<protein>
    <recommendedName>
        <fullName evidence="3">Zn-finger protein</fullName>
    </recommendedName>
</protein>
<keyword evidence="2" id="KW-1185">Reference proteome</keyword>
<name>A0A0E3WRZ0_9EURY</name>
<dbReference type="InterPro" id="IPR012041">
    <property type="entry name" value="Znf_CPxCG-like"/>
</dbReference>
<dbReference type="GeneID" id="24804986"/>
<dbReference type="PATRIC" id="fig|1434111.4.peg.391"/>
<dbReference type="HOGENOM" id="CLU_110112_0_0_2"/>
<dbReference type="PANTHER" id="PTHR42195:SF1">
    <property type="entry name" value="ZINC FINGER PROTEIN"/>
    <property type="match status" value="1"/>
</dbReference>
<dbReference type="Proteomes" id="UP000033072">
    <property type="component" value="Chromosome"/>
</dbReference>
<gene>
    <name evidence="1" type="ORF">MSLAZ_0304</name>
</gene>
<dbReference type="EMBL" id="CP009515">
    <property type="protein sequence ID" value="AKB73565.1"/>
    <property type="molecule type" value="Genomic_DNA"/>
</dbReference>
<accession>A0A0E3WRZ0</accession>
<dbReference type="PIRSF" id="PIRSF015877">
    <property type="entry name" value="UCP015877"/>
    <property type="match status" value="1"/>
</dbReference>
<dbReference type="STRING" id="1434111.MSLAZ_0304"/>
<dbReference type="KEGG" id="mls:MSLAZ_0304"/>
<evidence type="ECO:0008006" key="3">
    <source>
        <dbReference type="Google" id="ProtNLM"/>
    </source>
</evidence>
<dbReference type="PANTHER" id="PTHR42195">
    <property type="entry name" value="UCP015877 FAMILY PROTEIN"/>
    <property type="match status" value="1"/>
</dbReference>
<dbReference type="Pfam" id="PF19769">
    <property type="entry name" value="CPxCG_zf"/>
    <property type="match status" value="1"/>
</dbReference>
<sequence length="212" mass="23737">MTREIDIECPACSPREEVGHEVIKEGQSPIVRCMKCGQVHPAKMKTPKNVSLRVVISKMEASNTFKTDLDSETVLQIDDELVVDDEETGMVCPILITSLEAGGKRVNAGIAEEIETVWGRAIDEITVKFSAQEGTDKTEVIEKRVPGDYEFVIGEEEKVGNTRLFITKIKVRDGLFRSRKGDVVLAKYVKRIFARKGRREGLGQSESRRGPW</sequence>
<organism evidence="1 2">
    <name type="scientific">Methanosarcina lacustris Z-7289</name>
    <dbReference type="NCBI Taxonomy" id="1434111"/>
    <lineage>
        <taxon>Archaea</taxon>
        <taxon>Methanobacteriati</taxon>
        <taxon>Methanobacteriota</taxon>
        <taxon>Stenosarchaea group</taxon>
        <taxon>Methanomicrobia</taxon>
        <taxon>Methanosarcinales</taxon>
        <taxon>Methanosarcinaceae</taxon>
        <taxon>Methanosarcina</taxon>
    </lineage>
</organism>
<evidence type="ECO:0000313" key="2">
    <source>
        <dbReference type="Proteomes" id="UP000033072"/>
    </source>
</evidence>